<dbReference type="Proteomes" id="UP000251891">
    <property type="component" value="Unassembled WGS sequence"/>
</dbReference>
<sequence>MPPTSSSSAQAARQALADRLRELRLDANLSARQLSAAAGWHEAKTSRIENAKKAPSEQDIRRWCEACRVPGLVPELIAVMRAVDSTWLEWQRAERTGLKHLNVQVRDLYERTSLFRVYSPTFVPGPVQTENTIRAILTSVRKRRRIAVDDVEAAVAERVDRQDSLFSRGGHRFHIILEQAALGMQIGGPAVQAGQLRRLLEVQRLPAVSLGIVPSDTNRSERQWGVEMFFMFDDAQVSVELVSGFLNVTAPTEIAMYAETFVGLSELAVYGKAAASLISEALRDLNV</sequence>
<accession>A0A365H653</accession>
<dbReference type="GO" id="GO:0003677">
    <property type="term" value="F:DNA binding"/>
    <property type="evidence" value="ECO:0007669"/>
    <property type="project" value="InterPro"/>
</dbReference>
<dbReference type="RefSeq" id="WP_111866622.1">
    <property type="nucleotide sequence ID" value="NZ_QLYX01000005.1"/>
</dbReference>
<comment type="caution">
    <text evidence="2">The sequence shown here is derived from an EMBL/GenBank/DDBJ whole genome shotgun (WGS) entry which is preliminary data.</text>
</comment>
<protein>
    <submittedName>
        <fullName evidence="2">Transcriptional regulator</fullName>
    </submittedName>
</protein>
<dbReference type="PROSITE" id="PS50943">
    <property type="entry name" value="HTH_CROC1"/>
    <property type="match status" value="1"/>
</dbReference>
<dbReference type="AlphaFoldDB" id="A0A365H653"/>
<name>A0A365H653_9ACTN</name>
<dbReference type="SUPFAM" id="SSF47413">
    <property type="entry name" value="lambda repressor-like DNA-binding domains"/>
    <property type="match status" value="1"/>
</dbReference>
<dbReference type="SMART" id="SM00530">
    <property type="entry name" value="HTH_XRE"/>
    <property type="match status" value="1"/>
</dbReference>
<dbReference type="CDD" id="cd00093">
    <property type="entry name" value="HTH_XRE"/>
    <property type="match status" value="1"/>
</dbReference>
<reference evidence="2 3" key="1">
    <citation type="submission" date="2018-06" db="EMBL/GenBank/DDBJ databases">
        <title>Actinomadura craniellae sp. nov. isolated from marine sponge Craniella sp.</title>
        <authorList>
            <person name="Li L."/>
            <person name="Xu Q.H."/>
            <person name="Lin H.W."/>
            <person name="Lu Y.H."/>
        </authorList>
    </citation>
    <scope>NUCLEOTIDE SEQUENCE [LARGE SCALE GENOMIC DNA]</scope>
    <source>
        <strain evidence="2 3">LHW63021</strain>
    </source>
</reference>
<dbReference type="InterPro" id="IPR010982">
    <property type="entry name" value="Lambda_DNA-bd_dom_sf"/>
</dbReference>
<dbReference type="InterPro" id="IPR043917">
    <property type="entry name" value="DUF5753"/>
</dbReference>
<evidence type="ECO:0000259" key="1">
    <source>
        <dbReference type="PROSITE" id="PS50943"/>
    </source>
</evidence>
<evidence type="ECO:0000313" key="3">
    <source>
        <dbReference type="Proteomes" id="UP000251891"/>
    </source>
</evidence>
<dbReference type="Gene3D" id="1.10.260.40">
    <property type="entry name" value="lambda repressor-like DNA-binding domains"/>
    <property type="match status" value="1"/>
</dbReference>
<dbReference type="Pfam" id="PF13560">
    <property type="entry name" value="HTH_31"/>
    <property type="match status" value="1"/>
</dbReference>
<dbReference type="OrthoDB" id="4966777at2"/>
<keyword evidence="3" id="KW-1185">Reference proteome</keyword>
<dbReference type="EMBL" id="QLYX01000005">
    <property type="protein sequence ID" value="RAY14600.1"/>
    <property type="molecule type" value="Genomic_DNA"/>
</dbReference>
<organism evidence="2 3">
    <name type="scientific">Actinomadura craniellae</name>
    <dbReference type="NCBI Taxonomy" id="2231787"/>
    <lineage>
        <taxon>Bacteria</taxon>
        <taxon>Bacillati</taxon>
        <taxon>Actinomycetota</taxon>
        <taxon>Actinomycetes</taxon>
        <taxon>Streptosporangiales</taxon>
        <taxon>Thermomonosporaceae</taxon>
        <taxon>Actinomadura</taxon>
    </lineage>
</organism>
<gene>
    <name evidence="2" type="ORF">DPM19_12595</name>
</gene>
<evidence type="ECO:0000313" key="2">
    <source>
        <dbReference type="EMBL" id="RAY14600.1"/>
    </source>
</evidence>
<dbReference type="InterPro" id="IPR001387">
    <property type="entry name" value="Cro/C1-type_HTH"/>
</dbReference>
<feature type="domain" description="HTH cro/C1-type" evidence="1">
    <location>
        <begin position="20"/>
        <end position="73"/>
    </location>
</feature>
<proteinExistence type="predicted"/>
<dbReference type="Pfam" id="PF19054">
    <property type="entry name" value="DUF5753"/>
    <property type="match status" value="1"/>
</dbReference>